<proteinExistence type="predicted"/>
<evidence type="ECO:0000313" key="3">
    <source>
        <dbReference type="Proteomes" id="UP000886520"/>
    </source>
</evidence>
<feature type="compositionally biased region" description="Low complexity" evidence="1">
    <location>
        <begin position="42"/>
        <end position="53"/>
    </location>
</feature>
<feature type="region of interest" description="Disordered" evidence="1">
    <location>
        <begin position="13"/>
        <end position="60"/>
    </location>
</feature>
<dbReference type="AlphaFoldDB" id="A0A9D4ZD39"/>
<dbReference type="EMBL" id="JABFUD020000014">
    <property type="protein sequence ID" value="KAI5070824.1"/>
    <property type="molecule type" value="Genomic_DNA"/>
</dbReference>
<sequence>MAPGGPFLLHVDEHPPSSVSIAPPCGFQPPPLQSATPQKAVPSSPSDSLSPLLAGGAHNNTTSGPSRVCCPLPHTPLYLLPFTAISPEAIALILPFTGLPLPTVLQCSGLPHTCPCMLALGGPHAIKLGLLPHALLQVAALSLQPLCSSGQ</sequence>
<keyword evidence="3" id="KW-1185">Reference proteome</keyword>
<comment type="caution">
    <text evidence="2">The sequence shown here is derived from an EMBL/GenBank/DDBJ whole genome shotgun (WGS) entry which is preliminary data.</text>
</comment>
<organism evidence="2 3">
    <name type="scientific">Adiantum capillus-veneris</name>
    <name type="common">Maidenhair fern</name>
    <dbReference type="NCBI Taxonomy" id="13818"/>
    <lineage>
        <taxon>Eukaryota</taxon>
        <taxon>Viridiplantae</taxon>
        <taxon>Streptophyta</taxon>
        <taxon>Embryophyta</taxon>
        <taxon>Tracheophyta</taxon>
        <taxon>Polypodiopsida</taxon>
        <taxon>Polypodiidae</taxon>
        <taxon>Polypodiales</taxon>
        <taxon>Pteridineae</taxon>
        <taxon>Pteridaceae</taxon>
        <taxon>Vittarioideae</taxon>
        <taxon>Adiantum</taxon>
    </lineage>
</organism>
<gene>
    <name evidence="2" type="ORF">GOP47_0015167</name>
</gene>
<reference evidence="2" key="1">
    <citation type="submission" date="2021-01" db="EMBL/GenBank/DDBJ databases">
        <title>Adiantum capillus-veneris genome.</title>
        <authorList>
            <person name="Fang Y."/>
            <person name="Liao Q."/>
        </authorList>
    </citation>
    <scope>NUCLEOTIDE SEQUENCE</scope>
    <source>
        <strain evidence="2">H3</strain>
        <tissue evidence="2">Leaf</tissue>
    </source>
</reference>
<accession>A0A9D4ZD39</accession>
<evidence type="ECO:0000256" key="1">
    <source>
        <dbReference type="SAM" id="MobiDB-lite"/>
    </source>
</evidence>
<evidence type="ECO:0000313" key="2">
    <source>
        <dbReference type="EMBL" id="KAI5070824.1"/>
    </source>
</evidence>
<dbReference type="Proteomes" id="UP000886520">
    <property type="component" value="Chromosome 14"/>
</dbReference>
<protein>
    <submittedName>
        <fullName evidence="2">Uncharacterized protein</fullName>
    </submittedName>
</protein>
<name>A0A9D4ZD39_ADICA</name>